<organism evidence="2">
    <name type="scientific">uncultured Nocardioides sp</name>
    <dbReference type="NCBI Taxonomy" id="198441"/>
    <lineage>
        <taxon>Bacteria</taxon>
        <taxon>Bacillati</taxon>
        <taxon>Actinomycetota</taxon>
        <taxon>Actinomycetes</taxon>
        <taxon>Propionibacteriales</taxon>
        <taxon>Nocardioidaceae</taxon>
        <taxon>Nocardioides</taxon>
        <taxon>environmental samples</taxon>
    </lineage>
</organism>
<evidence type="ECO:0000256" key="1">
    <source>
        <dbReference type="SAM" id="MobiDB-lite"/>
    </source>
</evidence>
<feature type="region of interest" description="Disordered" evidence="1">
    <location>
        <begin position="45"/>
        <end position="133"/>
    </location>
</feature>
<protein>
    <submittedName>
        <fullName evidence="2">Uncharacterized protein</fullName>
    </submittedName>
</protein>
<feature type="compositionally biased region" description="Basic and acidic residues" evidence="1">
    <location>
        <begin position="53"/>
        <end position="62"/>
    </location>
</feature>
<gene>
    <name evidence="2" type="ORF">AVDCRST_MAG60-456</name>
</gene>
<proteinExistence type="predicted"/>
<dbReference type="AlphaFoldDB" id="A0A6J4N5K7"/>
<reference evidence="2" key="1">
    <citation type="submission" date="2020-02" db="EMBL/GenBank/DDBJ databases">
        <authorList>
            <person name="Meier V. D."/>
        </authorList>
    </citation>
    <scope>NUCLEOTIDE SEQUENCE</scope>
    <source>
        <strain evidence="2">AVDCRST_MAG60</strain>
    </source>
</reference>
<feature type="compositionally biased region" description="Basic and acidic residues" evidence="1">
    <location>
        <begin position="97"/>
        <end position="109"/>
    </location>
</feature>
<accession>A0A6J4N5K7</accession>
<evidence type="ECO:0000313" key="2">
    <source>
        <dbReference type="EMBL" id="CAA9375387.1"/>
    </source>
</evidence>
<name>A0A6J4N5K7_9ACTN</name>
<dbReference type="EMBL" id="CADCUN010000049">
    <property type="protein sequence ID" value="CAA9375387.1"/>
    <property type="molecule type" value="Genomic_DNA"/>
</dbReference>
<sequence>MVLGAVDRLHGVRRHRHVLRRQHPTGAELRHLHGVSVRRVALAIAAGAQGQHQGDDRQEQQAHGHPSPRTSSLTRQRRDRTSELVRRRGLSGGCRVRVGERAARDRLRQGPDGVGAGVMHDQQSSHAVSLREE</sequence>